<keyword evidence="6 7" id="KW-0472">Membrane</keyword>
<comment type="similarity">
    <text evidence="7">Belongs to the binding-protein-dependent transport system permease family.</text>
</comment>
<reference evidence="10" key="1">
    <citation type="submission" date="2016-10" db="EMBL/GenBank/DDBJ databases">
        <authorList>
            <person name="Varghese N."/>
            <person name="Submissions S."/>
        </authorList>
    </citation>
    <scope>NUCLEOTIDE SEQUENCE [LARGE SCALE GENOMIC DNA]</scope>
    <source>
        <strain evidence="10">CGMCC 4.3506</strain>
    </source>
</reference>
<evidence type="ECO:0000256" key="7">
    <source>
        <dbReference type="RuleBase" id="RU363032"/>
    </source>
</evidence>
<dbReference type="PANTHER" id="PTHR43386:SF1">
    <property type="entry name" value="D,D-DIPEPTIDE TRANSPORT SYSTEM PERMEASE PROTEIN DDPC-RELATED"/>
    <property type="match status" value="1"/>
</dbReference>
<gene>
    <name evidence="9" type="ORF">SAMN05216553_101218</name>
</gene>
<dbReference type="Gene3D" id="1.10.3720.10">
    <property type="entry name" value="MetI-like"/>
    <property type="match status" value="1"/>
</dbReference>
<dbReference type="GO" id="GO:0005886">
    <property type="term" value="C:plasma membrane"/>
    <property type="evidence" value="ECO:0007669"/>
    <property type="project" value="UniProtKB-SubCell"/>
</dbReference>
<evidence type="ECO:0000313" key="9">
    <source>
        <dbReference type="EMBL" id="SDF35175.1"/>
    </source>
</evidence>
<dbReference type="Proteomes" id="UP000199623">
    <property type="component" value="Unassembled WGS sequence"/>
</dbReference>
<feature type="transmembrane region" description="Helical" evidence="7">
    <location>
        <begin position="206"/>
        <end position="233"/>
    </location>
</feature>
<keyword evidence="5 7" id="KW-1133">Transmembrane helix</keyword>
<feature type="transmembrane region" description="Helical" evidence="7">
    <location>
        <begin position="28"/>
        <end position="48"/>
    </location>
</feature>
<dbReference type="EMBL" id="FNCC01000001">
    <property type="protein sequence ID" value="SDF35175.1"/>
    <property type="molecule type" value="Genomic_DNA"/>
</dbReference>
<dbReference type="InterPro" id="IPR050366">
    <property type="entry name" value="BP-dependent_transpt_permease"/>
</dbReference>
<keyword evidence="4 7" id="KW-0812">Transmembrane</keyword>
<feature type="transmembrane region" description="Helical" evidence="7">
    <location>
        <begin position="93"/>
        <end position="114"/>
    </location>
</feature>
<evidence type="ECO:0000259" key="8">
    <source>
        <dbReference type="PROSITE" id="PS50928"/>
    </source>
</evidence>
<keyword evidence="10" id="KW-1185">Reference proteome</keyword>
<dbReference type="GO" id="GO:0055085">
    <property type="term" value="P:transmembrane transport"/>
    <property type="evidence" value="ECO:0007669"/>
    <property type="project" value="InterPro"/>
</dbReference>
<protein>
    <submittedName>
        <fullName evidence="9">Peptide/nickel transport system permease protein</fullName>
    </submittedName>
</protein>
<evidence type="ECO:0000313" key="10">
    <source>
        <dbReference type="Proteomes" id="UP000199623"/>
    </source>
</evidence>
<evidence type="ECO:0000256" key="1">
    <source>
        <dbReference type="ARBA" id="ARBA00004651"/>
    </source>
</evidence>
<dbReference type="OrthoDB" id="9812701at2"/>
<dbReference type="PROSITE" id="PS50928">
    <property type="entry name" value="ABC_TM1"/>
    <property type="match status" value="1"/>
</dbReference>
<evidence type="ECO:0000256" key="3">
    <source>
        <dbReference type="ARBA" id="ARBA00022475"/>
    </source>
</evidence>
<dbReference type="AlphaFoldDB" id="A0A1G7KDD1"/>
<dbReference type="InterPro" id="IPR035906">
    <property type="entry name" value="MetI-like_sf"/>
</dbReference>
<dbReference type="RefSeq" id="WP_090044559.1">
    <property type="nucleotide sequence ID" value="NZ_FNCC01000001.1"/>
</dbReference>
<feature type="domain" description="ABC transmembrane type-1" evidence="8">
    <location>
        <begin position="87"/>
        <end position="276"/>
    </location>
</feature>
<evidence type="ECO:0000256" key="2">
    <source>
        <dbReference type="ARBA" id="ARBA00022448"/>
    </source>
</evidence>
<evidence type="ECO:0000256" key="4">
    <source>
        <dbReference type="ARBA" id="ARBA00022692"/>
    </source>
</evidence>
<dbReference type="STRING" id="200378.SAMN05216553_101218"/>
<dbReference type="Pfam" id="PF00528">
    <property type="entry name" value="BPD_transp_1"/>
    <property type="match status" value="1"/>
</dbReference>
<organism evidence="9 10">
    <name type="scientific">Lentzea fradiae</name>
    <dbReference type="NCBI Taxonomy" id="200378"/>
    <lineage>
        <taxon>Bacteria</taxon>
        <taxon>Bacillati</taxon>
        <taxon>Actinomycetota</taxon>
        <taxon>Actinomycetes</taxon>
        <taxon>Pseudonocardiales</taxon>
        <taxon>Pseudonocardiaceae</taxon>
        <taxon>Lentzea</taxon>
    </lineage>
</organism>
<comment type="subcellular location">
    <subcellularLocation>
        <location evidence="1 7">Cell membrane</location>
        <topology evidence="1 7">Multi-pass membrane protein</topology>
    </subcellularLocation>
</comment>
<sequence>MSDTTFAQPSALSQVFTKTVNYVRASPGIVVGGGMLALMLLASFLAPLPYDPMTPDPTAVLKAPSGEYIFGTDANGFDVFSRVIAAGRSDLPLALMGTLASLVIGLLIGLPLSVKSKWSEGFMRALDAFQSFPLIVLSVTIVSLTGNDIQNILYAIVIINGPRFIRLIRGEALSIRDGRFIEAAIATGARPRRVVFRHIMPNVVDVCLVQCSLTTANAVIVIAALNFLGIGVSPPTPTWGSMVQVGAQAISTGQWWIAIWPGVAIFIAIASLNMLANGIQRQVEGS</sequence>
<evidence type="ECO:0000256" key="5">
    <source>
        <dbReference type="ARBA" id="ARBA00022989"/>
    </source>
</evidence>
<evidence type="ECO:0000256" key="6">
    <source>
        <dbReference type="ARBA" id="ARBA00023136"/>
    </source>
</evidence>
<accession>A0A1G7KDD1</accession>
<keyword evidence="3" id="KW-1003">Cell membrane</keyword>
<dbReference type="InterPro" id="IPR000515">
    <property type="entry name" value="MetI-like"/>
</dbReference>
<name>A0A1G7KDD1_9PSEU</name>
<proteinExistence type="inferred from homology"/>
<dbReference type="SUPFAM" id="SSF161098">
    <property type="entry name" value="MetI-like"/>
    <property type="match status" value="1"/>
</dbReference>
<dbReference type="PANTHER" id="PTHR43386">
    <property type="entry name" value="OLIGOPEPTIDE TRANSPORT SYSTEM PERMEASE PROTEIN APPC"/>
    <property type="match status" value="1"/>
</dbReference>
<dbReference type="CDD" id="cd06261">
    <property type="entry name" value="TM_PBP2"/>
    <property type="match status" value="1"/>
</dbReference>
<keyword evidence="2 7" id="KW-0813">Transport</keyword>
<feature type="transmembrane region" description="Helical" evidence="7">
    <location>
        <begin position="253"/>
        <end position="276"/>
    </location>
</feature>